<proteinExistence type="predicted"/>
<feature type="compositionally biased region" description="Basic and acidic residues" evidence="1">
    <location>
        <begin position="96"/>
        <end position="108"/>
    </location>
</feature>
<feature type="region of interest" description="Disordered" evidence="1">
    <location>
        <begin position="300"/>
        <end position="340"/>
    </location>
</feature>
<name>A0A6A6T6J9_9PLEO</name>
<feature type="compositionally biased region" description="Polar residues" evidence="1">
    <location>
        <begin position="113"/>
        <end position="143"/>
    </location>
</feature>
<accession>A0A6A6T6J9</accession>
<evidence type="ECO:0000256" key="1">
    <source>
        <dbReference type="SAM" id="MobiDB-lite"/>
    </source>
</evidence>
<dbReference type="OrthoDB" id="3675887at2759"/>
<dbReference type="AlphaFoldDB" id="A0A6A6T6J9"/>
<dbReference type="EMBL" id="MU004348">
    <property type="protein sequence ID" value="KAF2655476.1"/>
    <property type="molecule type" value="Genomic_DNA"/>
</dbReference>
<dbReference type="Proteomes" id="UP000799324">
    <property type="component" value="Unassembled WGS sequence"/>
</dbReference>
<organism evidence="2 3">
    <name type="scientific">Lophiostoma macrostomum CBS 122681</name>
    <dbReference type="NCBI Taxonomy" id="1314788"/>
    <lineage>
        <taxon>Eukaryota</taxon>
        <taxon>Fungi</taxon>
        <taxon>Dikarya</taxon>
        <taxon>Ascomycota</taxon>
        <taxon>Pezizomycotina</taxon>
        <taxon>Dothideomycetes</taxon>
        <taxon>Pleosporomycetidae</taxon>
        <taxon>Pleosporales</taxon>
        <taxon>Lophiostomataceae</taxon>
        <taxon>Lophiostoma</taxon>
    </lineage>
</organism>
<feature type="region of interest" description="Disordered" evidence="1">
    <location>
        <begin position="178"/>
        <end position="234"/>
    </location>
</feature>
<feature type="region of interest" description="Disordered" evidence="1">
    <location>
        <begin position="47"/>
        <end position="158"/>
    </location>
</feature>
<sequence length="765" mass="83630">MLPLTINNIGPEFTVESLAPMFGHPGISALEYAGTYQELTRKTLSLKGKSTAPSHDGNRSSATSTAASEGETSASVVQELSCQQRRRGTFINHTPRTYEMRSPKRTEFPRNSGEASSTPHTSTYNSFRESGSPSAYYQNSQPQIADPTGEVTSGADNTFPVELDSKEVRLNADVECESHAHRARIQSITSSRASKPATRPLLSIQTSVESRKTARNTSTNDSRKTEKRQRRQTPFKVPVVIPIAHSSSIGRYSPLEPLVARHRREASIQSLGDSPPQVEIDSIAEVSTFRAIQEYFDNQASTQSTATDGQQHTLTPPRLPSASTLEPLPALSSTAERPASTEMNYKARIEGLETSGEPTPEIPTRSPNRPHPLAGLLVHTPSNSTVNSDFESAAHGEYSPYDKKHNKSQNSIVLPKRPGPSYVPVGQAARAGSSNLGRMAPPILGHATLTATTDLNDLNHYLRNTGPPPESHLPQQRKKSGFKMFKVGGKKSLVARVGSVEGSPKAQRARPASTRTKWAREMTTSGGAKHLQIMIDSASLAADQTVTLPVSGSGSDRRSRHVRISFTEEMLYPLASPELESVISGSKDPNNEMPTSPLRSPRTSPTVARRVPVDDHPLLSREEITRKRKLRDLQRARQRSVDSKIEHGDDTVAGAETSVIQAHPPPALQRPGSLMESLDESDLEESEIDKKQMDSAAYKMALLQEKVIFLQHQNAELADALAKIVGLEVKDGDAEMDAETVLEAYRQMRDGSEQRYRRGRVFASG</sequence>
<feature type="region of interest" description="Disordered" evidence="1">
    <location>
        <begin position="581"/>
        <end position="610"/>
    </location>
</feature>
<feature type="compositionally biased region" description="Low complexity" evidence="1">
    <location>
        <begin position="60"/>
        <end position="75"/>
    </location>
</feature>
<gene>
    <name evidence="2" type="ORF">K491DRAFT_658120</name>
</gene>
<feature type="compositionally biased region" description="Low complexity" evidence="1">
    <location>
        <begin position="594"/>
        <end position="606"/>
    </location>
</feature>
<keyword evidence="3" id="KW-1185">Reference proteome</keyword>
<feature type="region of interest" description="Disordered" evidence="1">
    <location>
        <begin position="496"/>
        <end position="527"/>
    </location>
</feature>
<protein>
    <submittedName>
        <fullName evidence="2">Uncharacterized protein</fullName>
    </submittedName>
</protein>
<feature type="compositionally biased region" description="Polar residues" evidence="1">
    <location>
        <begin position="300"/>
        <end position="314"/>
    </location>
</feature>
<reference evidence="2" key="1">
    <citation type="journal article" date="2020" name="Stud. Mycol.">
        <title>101 Dothideomycetes genomes: a test case for predicting lifestyles and emergence of pathogens.</title>
        <authorList>
            <person name="Haridas S."/>
            <person name="Albert R."/>
            <person name="Binder M."/>
            <person name="Bloem J."/>
            <person name="Labutti K."/>
            <person name="Salamov A."/>
            <person name="Andreopoulos B."/>
            <person name="Baker S."/>
            <person name="Barry K."/>
            <person name="Bills G."/>
            <person name="Bluhm B."/>
            <person name="Cannon C."/>
            <person name="Castanera R."/>
            <person name="Culley D."/>
            <person name="Daum C."/>
            <person name="Ezra D."/>
            <person name="Gonzalez J."/>
            <person name="Henrissat B."/>
            <person name="Kuo A."/>
            <person name="Liang C."/>
            <person name="Lipzen A."/>
            <person name="Lutzoni F."/>
            <person name="Magnuson J."/>
            <person name="Mondo S."/>
            <person name="Nolan M."/>
            <person name="Ohm R."/>
            <person name="Pangilinan J."/>
            <person name="Park H.-J."/>
            <person name="Ramirez L."/>
            <person name="Alfaro M."/>
            <person name="Sun H."/>
            <person name="Tritt A."/>
            <person name="Yoshinaga Y."/>
            <person name="Zwiers L.-H."/>
            <person name="Turgeon B."/>
            <person name="Goodwin S."/>
            <person name="Spatafora J."/>
            <person name="Crous P."/>
            <person name="Grigoriev I."/>
        </authorList>
    </citation>
    <scope>NUCLEOTIDE SEQUENCE</scope>
    <source>
        <strain evidence="2">CBS 122681</strain>
    </source>
</reference>
<evidence type="ECO:0000313" key="3">
    <source>
        <dbReference type="Proteomes" id="UP000799324"/>
    </source>
</evidence>
<evidence type="ECO:0000313" key="2">
    <source>
        <dbReference type="EMBL" id="KAF2655476.1"/>
    </source>
</evidence>
<feature type="region of interest" description="Disordered" evidence="1">
    <location>
        <begin position="630"/>
        <end position="650"/>
    </location>
</feature>